<dbReference type="InterPro" id="IPR020845">
    <property type="entry name" value="AMP-binding_CS"/>
</dbReference>
<evidence type="ECO:0000313" key="4">
    <source>
        <dbReference type="Proteomes" id="UP000237889"/>
    </source>
</evidence>
<dbReference type="Gene3D" id="3.40.50.12780">
    <property type="entry name" value="N-terminal domain of ligase-like"/>
    <property type="match status" value="1"/>
</dbReference>
<feature type="domain" description="AMP-dependent synthetase/ligase" evidence="1">
    <location>
        <begin position="46"/>
        <end position="407"/>
    </location>
</feature>
<keyword evidence="4" id="KW-1185">Reference proteome</keyword>
<dbReference type="InterPro" id="IPR050237">
    <property type="entry name" value="ATP-dep_AMP-bd_enzyme"/>
</dbReference>
<dbReference type="Pfam" id="PF13193">
    <property type="entry name" value="AMP-binding_C"/>
    <property type="match status" value="1"/>
</dbReference>
<accession>A0A2S0N917</accession>
<protein>
    <submittedName>
        <fullName evidence="3">O-succinylbenzoic acid--CoA ligase</fullName>
    </submittedName>
</protein>
<dbReference type="InterPro" id="IPR000873">
    <property type="entry name" value="AMP-dep_synth/lig_dom"/>
</dbReference>
<reference evidence="3 4" key="1">
    <citation type="submission" date="2018-03" db="EMBL/GenBank/DDBJ databases">
        <title>Genome sequencing of Phreatobacter sp.</title>
        <authorList>
            <person name="Kim S.-J."/>
            <person name="Heo J."/>
            <person name="Kwon S.-W."/>
        </authorList>
    </citation>
    <scope>NUCLEOTIDE SEQUENCE [LARGE SCALE GENOMIC DNA]</scope>
    <source>
        <strain evidence="3 4">S-12</strain>
    </source>
</reference>
<dbReference type="PANTHER" id="PTHR43767">
    <property type="entry name" value="LONG-CHAIN-FATTY-ACID--COA LIGASE"/>
    <property type="match status" value="1"/>
</dbReference>
<dbReference type="InterPro" id="IPR045851">
    <property type="entry name" value="AMP-bd_C_sf"/>
</dbReference>
<dbReference type="InterPro" id="IPR042099">
    <property type="entry name" value="ANL_N_sf"/>
</dbReference>
<dbReference type="OrthoDB" id="9803968at2"/>
<dbReference type="InterPro" id="IPR025110">
    <property type="entry name" value="AMP-bd_C"/>
</dbReference>
<dbReference type="PROSITE" id="PS00455">
    <property type="entry name" value="AMP_BINDING"/>
    <property type="match status" value="1"/>
</dbReference>
<evidence type="ECO:0000259" key="1">
    <source>
        <dbReference type="Pfam" id="PF00501"/>
    </source>
</evidence>
<sequence length="548" mass="57556">MPSDTSSAAPSWIGEDGPQLRLEAHFGDRVVACFPDRPESLYALLAEAAARRPGGEAVVCGDARLTYADLAAAVERLSAALAAEGVTAGDRVAMLIGNRTEFVTVLFALARLGAIAVPMGLRLQGPEIAHVLGDCGAGLLIHEADLADRLPPAAEAPGLSRRITVGGTAAGAETLETVLVRHAGAPTPAVAPVAEEDTAVILYTSGTTGRPKGAMLTHLGIVHSSLVYEHCMALTSADRSLAAVPLSHVTGLIANVTCTVRAAATLVIMPAFKAADFLVLASRERMTMSVLVPAMYNLCLLQPDFAAHDLSAWRIGGYGGAPMPTPTIEKLAERCPGLKLMNAYGATETTSPTTIMPPRFTPTHGHSVGIAAPGVDIIVVDDAGREVPRGEVGEIWIRGPHVVRGYWNNPEATRTGFTAGFWHSGDIGSIDAEGFVQVLDRKKDMINRGGYKIFTAEVETILIACPGVVECAVVAVPCPVLGERVHAFVVTDASDPAPETLHAWCAARLSDYKVPETLTIQSEPLPRNANGKVMKRVLRDGLGAPAPR</sequence>
<gene>
    <name evidence="3" type="ORF">C6569_05825</name>
</gene>
<dbReference type="RefSeq" id="WP_106747959.1">
    <property type="nucleotide sequence ID" value="NZ_CP027668.1"/>
</dbReference>
<dbReference type="PANTHER" id="PTHR43767:SF1">
    <property type="entry name" value="NONRIBOSOMAL PEPTIDE SYNTHASE PES1 (EUROFUNG)-RELATED"/>
    <property type="match status" value="1"/>
</dbReference>
<dbReference type="Pfam" id="PF00501">
    <property type="entry name" value="AMP-binding"/>
    <property type="match status" value="1"/>
</dbReference>
<dbReference type="AlphaFoldDB" id="A0A2S0N917"/>
<dbReference type="Proteomes" id="UP000237889">
    <property type="component" value="Chromosome"/>
</dbReference>
<dbReference type="GO" id="GO:0016878">
    <property type="term" value="F:acid-thiol ligase activity"/>
    <property type="evidence" value="ECO:0007669"/>
    <property type="project" value="UniProtKB-ARBA"/>
</dbReference>
<dbReference type="EMBL" id="CP027668">
    <property type="protein sequence ID" value="AVO44616.1"/>
    <property type="molecule type" value="Genomic_DNA"/>
</dbReference>
<name>A0A2S0N917_9HYPH</name>
<evidence type="ECO:0000259" key="2">
    <source>
        <dbReference type="Pfam" id="PF13193"/>
    </source>
</evidence>
<evidence type="ECO:0000313" key="3">
    <source>
        <dbReference type="EMBL" id="AVO44616.1"/>
    </source>
</evidence>
<organism evidence="3 4">
    <name type="scientific">Phreatobacter cathodiphilus</name>
    <dbReference type="NCBI Taxonomy" id="1868589"/>
    <lineage>
        <taxon>Bacteria</taxon>
        <taxon>Pseudomonadati</taxon>
        <taxon>Pseudomonadota</taxon>
        <taxon>Alphaproteobacteria</taxon>
        <taxon>Hyphomicrobiales</taxon>
        <taxon>Phreatobacteraceae</taxon>
        <taxon>Phreatobacter</taxon>
    </lineage>
</organism>
<proteinExistence type="predicted"/>
<dbReference type="Gene3D" id="3.30.300.30">
    <property type="match status" value="1"/>
</dbReference>
<keyword evidence="3" id="KW-0436">Ligase</keyword>
<feature type="domain" description="AMP-binding enzyme C-terminal" evidence="2">
    <location>
        <begin position="457"/>
        <end position="532"/>
    </location>
</feature>
<dbReference type="KEGG" id="phr:C6569_05825"/>
<dbReference type="SUPFAM" id="SSF56801">
    <property type="entry name" value="Acetyl-CoA synthetase-like"/>
    <property type="match status" value="1"/>
</dbReference>